<evidence type="ECO:0000313" key="5">
    <source>
        <dbReference type="Proteomes" id="UP000003330"/>
    </source>
</evidence>
<feature type="binding site" evidence="1">
    <location>
        <position position="77"/>
    </location>
    <ligand>
        <name>Ni(2+)</name>
        <dbReference type="ChEBI" id="CHEBI:49786"/>
    </ligand>
</feature>
<dbReference type="OrthoDB" id="9792661at2"/>
<evidence type="ECO:0000313" key="4">
    <source>
        <dbReference type="EMBL" id="EHI68778.1"/>
    </source>
</evidence>
<dbReference type="InterPro" id="IPR036388">
    <property type="entry name" value="WH-like_DNA-bd_sf"/>
</dbReference>
<sequence>MIANDRRQAILIKLQQVQEALSASSLAKELGVSRQVIVGDIALLRAQQIDIISTPKGYLLSSALFTNHYSARLVCQHGPEQTEEELQIILAHDGIISTVEVEHPIYGMLTAPLNIKSQSDMLHFITKLKDSKAELLSSLTEGVHAHLISCPSQEAFEDICQDLKAAKILYQEK</sequence>
<feature type="binding site" evidence="1">
    <location>
        <position position="144"/>
    </location>
    <ligand>
        <name>Ni(2+)</name>
        <dbReference type="ChEBI" id="CHEBI:49786"/>
    </ligand>
</feature>
<reference evidence="4 5" key="1">
    <citation type="journal article" date="2014" name="Int. J. Syst. Evol. Microbiol.">
        <title>Phylogenomics and the dynamic genome evolution of the genus Streptococcus.</title>
        <authorList>
            <consortium name="The Broad Institute Genome Sequencing Platform"/>
            <person name="Richards V.P."/>
            <person name="Palmer S.R."/>
            <person name="Pavinski Bitar P.D."/>
            <person name="Qin X."/>
            <person name="Weinstock G.M."/>
            <person name="Highlander S.K."/>
            <person name="Town C.D."/>
            <person name="Burne R.A."/>
            <person name="Stanhope M.J."/>
        </authorList>
    </citation>
    <scope>NUCLEOTIDE SEQUENCE [LARGE SCALE GENOMIC DNA]</scope>
    <source>
        <strain evidence="4 5">707-05</strain>
    </source>
</reference>
<dbReference type="InterPro" id="IPR013196">
    <property type="entry name" value="HTH_11"/>
</dbReference>
<keyword evidence="1" id="KW-0533">Nickel</keyword>
<dbReference type="GO" id="GO:0046872">
    <property type="term" value="F:metal ion binding"/>
    <property type="evidence" value="ECO:0007669"/>
    <property type="project" value="UniProtKB-KW"/>
</dbReference>
<protein>
    <submittedName>
        <fullName evidence="4">3H domain protein</fullName>
    </submittedName>
</protein>
<feature type="binding site" evidence="1">
    <location>
        <position position="146"/>
    </location>
    <ligand>
        <name>Ni(2+)</name>
        <dbReference type="ChEBI" id="CHEBI:49786"/>
    </ligand>
</feature>
<dbReference type="STRING" id="764299.STRIC_0442"/>
<feature type="binding site" evidence="1">
    <location>
        <position position="85"/>
    </location>
    <ligand>
        <name>Ni(2+)</name>
        <dbReference type="ChEBI" id="CHEBI:49786"/>
    </ligand>
</feature>
<dbReference type="EMBL" id="AEUX02000008">
    <property type="protein sequence ID" value="EHI68778.1"/>
    <property type="molecule type" value="Genomic_DNA"/>
</dbReference>
<keyword evidence="5" id="KW-1185">Reference proteome</keyword>
<dbReference type="Gene3D" id="3.30.1340.20">
    <property type="entry name" value="3H domain"/>
    <property type="match status" value="1"/>
</dbReference>
<dbReference type="Proteomes" id="UP000003330">
    <property type="component" value="Unassembled WGS sequence"/>
</dbReference>
<dbReference type="PANTHER" id="PTHR40068">
    <property type="entry name" value="TRANSCRIPTION REPRESSOR NIAR-RELATED"/>
    <property type="match status" value="1"/>
</dbReference>
<dbReference type="Pfam" id="PF02829">
    <property type="entry name" value="3H"/>
    <property type="match status" value="1"/>
</dbReference>
<dbReference type="PIRSF" id="PIRSF037847">
    <property type="entry name" value="NiaR"/>
    <property type="match status" value="1"/>
</dbReference>
<gene>
    <name evidence="4" type="ORF">STRIC_0442</name>
</gene>
<proteinExistence type="predicted"/>
<dbReference type="PANTHER" id="PTHR40068:SF1">
    <property type="entry name" value="TRANSCRIPTION REPRESSOR NIAR-RELATED"/>
    <property type="match status" value="1"/>
</dbReference>
<dbReference type="InterPro" id="IPR036390">
    <property type="entry name" value="WH_DNA-bd_sf"/>
</dbReference>
<organism evidence="4 5">
    <name type="scientific">Streptococcus ictaluri 707-05</name>
    <dbReference type="NCBI Taxonomy" id="764299"/>
    <lineage>
        <taxon>Bacteria</taxon>
        <taxon>Bacillati</taxon>
        <taxon>Bacillota</taxon>
        <taxon>Bacilli</taxon>
        <taxon>Lactobacillales</taxon>
        <taxon>Streptococcaceae</taxon>
        <taxon>Streptococcus</taxon>
    </lineage>
</organism>
<dbReference type="eggNOG" id="COG1827">
    <property type="taxonomic scope" value="Bacteria"/>
</dbReference>
<dbReference type="Gene3D" id="1.10.10.10">
    <property type="entry name" value="Winged helix-like DNA-binding domain superfamily/Winged helix DNA-binding domain"/>
    <property type="match status" value="1"/>
</dbReference>
<feature type="domain" description="3H" evidence="2">
    <location>
        <begin position="74"/>
        <end position="169"/>
    </location>
</feature>
<dbReference type="InterPro" id="IPR035922">
    <property type="entry name" value="3H_dom_sf"/>
</dbReference>
<dbReference type="InterPro" id="IPR004173">
    <property type="entry name" value="3H_domain"/>
</dbReference>
<dbReference type="SUPFAM" id="SSF75500">
    <property type="entry name" value="Putative transcriptional regulator TM1602, C-terminal domain"/>
    <property type="match status" value="1"/>
</dbReference>
<feature type="domain" description="Helix-turn-helix type 11" evidence="3">
    <location>
        <begin position="6"/>
        <end position="58"/>
    </location>
</feature>
<dbReference type="InterPro" id="IPR026043">
    <property type="entry name" value="NadR"/>
</dbReference>
<dbReference type="SUPFAM" id="SSF46785">
    <property type="entry name" value="Winged helix' DNA-binding domain"/>
    <property type="match status" value="1"/>
</dbReference>
<name>G5K5V5_9STRE</name>
<dbReference type="Pfam" id="PF08279">
    <property type="entry name" value="HTH_11"/>
    <property type="match status" value="1"/>
</dbReference>
<evidence type="ECO:0000259" key="3">
    <source>
        <dbReference type="Pfam" id="PF08279"/>
    </source>
</evidence>
<dbReference type="RefSeq" id="WP_008090831.1">
    <property type="nucleotide sequence ID" value="NZ_AEUX02000008.1"/>
</dbReference>
<evidence type="ECO:0000259" key="2">
    <source>
        <dbReference type="Pfam" id="PF02829"/>
    </source>
</evidence>
<dbReference type="AlphaFoldDB" id="G5K5V5"/>
<evidence type="ECO:0000256" key="1">
    <source>
        <dbReference type="PIRSR" id="PIRSR037847-1"/>
    </source>
</evidence>
<comment type="caution">
    <text evidence="4">The sequence shown here is derived from an EMBL/GenBank/DDBJ whole genome shotgun (WGS) entry which is preliminary data.</text>
</comment>
<keyword evidence="1" id="KW-0479">Metal-binding</keyword>
<accession>G5K5V5</accession>